<evidence type="ECO:0000259" key="1">
    <source>
        <dbReference type="Pfam" id="PF13454"/>
    </source>
</evidence>
<accession>A0A8J3VQV7</accession>
<dbReference type="GO" id="GO:0016787">
    <property type="term" value="F:hydrolase activity"/>
    <property type="evidence" value="ECO:0007669"/>
    <property type="project" value="UniProtKB-KW"/>
</dbReference>
<protein>
    <submittedName>
        <fullName evidence="2">Hydroxyacylglutathione hydrolase</fullName>
    </submittedName>
</protein>
<dbReference type="InterPro" id="IPR038732">
    <property type="entry name" value="HpyO/CreE_NAD-binding"/>
</dbReference>
<feature type="domain" description="FAD-dependent urate hydroxylase HpyO/Asp monooxygenase CreE-like FAD/NAD(P)-binding" evidence="1">
    <location>
        <begin position="7"/>
        <end position="149"/>
    </location>
</feature>
<reference evidence="2" key="1">
    <citation type="submission" date="2021-01" db="EMBL/GenBank/DDBJ databases">
        <title>Whole genome shotgun sequence of Rugosimonospora africana NBRC 104875.</title>
        <authorList>
            <person name="Komaki H."/>
            <person name="Tamura T."/>
        </authorList>
    </citation>
    <scope>NUCLEOTIDE SEQUENCE</scope>
    <source>
        <strain evidence="2">NBRC 104875</strain>
    </source>
</reference>
<dbReference type="PANTHER" id="PTHR40254:SF1">
    <property type="entry name" value="BLR0577 PROTEIN"/>
    <property type="match status" value="1"/>
</dbReference>
<comment type="caution">
    <text evidence="2">The sequence shown here is derived from an EMBL/GenBank/DDBJ whole genome shotgun (WGS) entry which is preliminary data.</text>
</comment>
<dbReference type="RefSeq" id="WP_203918555.1">
    <property type="nucleotide sequence ID" value="NZ_BONZ01000030.1"/>
</dbReference>
<dbReference type="InterPro" id="IPR036188">
    <property type="entry name" value="FAD/NAD-bd_sf"/>
</dbReference>
<organism evidence="2 3">
    <name type="scientific">Rugosimonospora africana</name>
    <dbReference type="NCBI Taxonomy" id="556532"/>
    <lineage>
        <taxon>Bacteria</taxon>
        <taxon>Bacillati</taxon>
        <taxon>Actinomycetota</taxon>
        <taxon>Actinomycetes</taxon>
        <taxon>Micromonosporales</taxon>
        <taxon>Micromonosporaceae</taxon>
        <taxon>Rugosimonospora</taxon>
    </lineage>
</organism>
<dbReference type="EMBL" id="BONZ01000030">
    <property type="protein sequence ID" value="GIH14906.1"/>
    <property type="molecule type" value="Genomic_DNA"/>
</dbReference>
<proteinExistence type="predicted"/>
<name>A0A8J3VQV7_9ACTN</name>
<gene>
    <name evidence="2" type="ORF">Raf01_30780</name>
</gene>
<dbReference type="Pfam" id="PF13454">
    <property type="entry name" value="NAD_binding_9"/>
    <property type="match status" value="1"/>
</dbReference>
<keyword evidence="2" id="KW-0378">Hydrolase</keyword>
<dbReference type="PANTHER" id="PTHR40254">
    <property type="entry name" value="BLR0577 PROTEIN"/>
    <property type="match status" value="1"/>
</dbReference>
<evidence type="ECO:0000313" key="3">
    <source>
        <dbReference type="Proteomes" id="UP000642748"/>
    </source>
</evidence>
<dbReference type="SUPFAM" id="SSF51905">
    <property type="entry name" value="FAD/NAD(P)-binding domain"/>
    <property type="match status" value="1"/>
</dbReference>
<keyword evidence="3" id="KW-1185">Reference proteome</keyword>
<dbReference type="AlphaFoldDB" id="A0A8J3VQV7"/>
<dbReference type="InterPro" id="IPR052189">
    <property type="entry name" value="L-asp_N-monooxygenase_NS-form"/>
</dbReference>
<dbReference type="Gene3D" id="3.50.50.60">
    <property type="entry name" value="FAD/NAD(P)-binding domain"/>
    <property type="match status" value="1"/>
</dbReference>
<evidence type="ECO:0000313" key="2">
    <source>
        <dbReference type="EMBL" id="GIH14906.1"/>
    </source>
</evidence>
<dbReference type="Proteomes" id="UP000642748">
    <property type="component" value="Unassembled WGS sequence"/>
</dbReference>
<sequence>MGRTSTVVVGGGCSGVLAAVQLLRHTSDRVTVVESGATLGAGIAYRTPVVAHVLNSRAAAMSGDPDDPDDFLVWTRRQAIPLRPVGFAVRRDYGRYLHDLLDAAALDNPGRFTHLRARVTGLSPNGRVQVVTDRGATLRADRVVLAIGHGSPNRPRQLSESAACHPGYVPDPWRPGALDAIALDRPVLLLGTGLTAVDVALALQIRGMRAPIHAVSRHGLLPLVHTAEPTAPLVAASPVAVPPVAVPPVAVPPTPDALRTLIHRIQVSARGAPDWRDVVDSIRPSANELWAGLRLEDRDSFLRHVCRYWEIHRHRMAPSVAVLVHGLLADGALRVRAAALSTVDVEADRFIVDSGPGTRWRVGAVVNCTGRGSAARSSLGRRLLADGLARPDPLGVGIDVDTDGRLVSGTGRSHERILAIGPPRRGQWWETDAVPEIRAQARGLLSIPAPRSRIAA</sequence>